<evidence type="ECO:0000313" key="1">
    <source>
        <dbReference type="EMBL" id="KIK30538.1"/>
    </source>
</evidence>
<organism evidence="1 2">
    <name type="scientific">Pisolithus microcarpus 441</name>
    <dbReference type="NCBI Taxonomy" id="765257"/>
    <lineage>
        <taxon>Eukaryota</taxon>
        <taxon>Fungi</taxon>
        <taxon>Dikarya</taxon>
        <taxon>Basidiomycota</taxon>
        <taxon>Agaricomycotina</taxon>
        <taxon>Agaricomycetes</taxon>
        <taxon>Agaricomycetidae</taxon>
        <taxon>Boletales</taxon>
        <taxon>Sclerodermatineae</taxon>
        <taxon>Pisolithaceae</taxon>
        <taxon>Pisolithus</taxon>
    </lineage>
</organism>
<dbReference type="AlphaFoldDB" id="A0A0D0AEM7"/>
<dbReference type="EMBL" id="KN833686">
    <property type="protein sequence ID" value="KIK30538.1"/>
    <property type="molecule type" value="Genomic_DNA"/>
</dbReference>
<reference evidence="2" key="2">
    <citation type="submission" date="2015-01" db="EMBL/GenBank/DDBJ databases">
        <title>Evolutionary Origins and Diversification of the Mycorrhizal Mutualists.</title>
        <authorList>
            <consortium name="DOE Joint Genome Institute"/>
            <consortium name="Mycorrhizal Genomics Consortium"/>
            <person name="Kohler A."/>
            <person name="Kuo A."/>
            <person name="Nagy L.G."/>
            <person name="Floudas D."/>
            <person name="Copeland A."/>
            <person name="Barry K.W."/>
            <person name="Cichocki N."/>
            <person name="Veneault-Fourrey C."/>
            <person name="LaButti K."/>
            <person name="Lindquist E.A."/>
            <person name="Lipzen A."/>
            <person name="Lundell T."/>
            <person name="Morin E."/>
            <person name="Murat C."/>
            <person name="Riley R."/>
            <person name="Ohm R."/>
            <person name="Sun H."/>
            <person name="Tunlid A."/>
            <person name="Henrissat B."/>
            <person name="Grigoriev I.V."/>
            <person name="Hibbett D.S."/>
            <person name="Martin F."/>
        </authorList>
    </citation>
    <scope>NUCLEOTIDE SEQUENCE [LARGE SCALE GENOMIC DNA]</scope>
    <source>
        <strain evidence="2">441</strain>
    </source>
</reference>
<accession>A0A0D0AEM7</accession>
<sequence length="69" mass="7587">MSLVSKAPGELHDAMPADQVQQPGVHTFSLLAVQGEVPVCLLTQVLGVVCPCAHKWRWTSLYRNDTRLS</sequence>
<protein>
    <submittedName>
        <fullName evidence="1">Uncharacterized protein</fullName>
    </submittedName>
</protein>
<dbReference type="HOGENOM" id="CLU_2776884_0_0_1"/>
<reference evidence="1 2" key="1">
    <citation type="submission" date="2014-04" db="EMBL/GenBank/DDBJ databases">
        <authorList>
            <consortium name="DOE Joint Genome Institute"/>
            <person name="Kuo A."/>
            <person name="Kohler A."/>
            <person name="Costa M.D."/>
            <person name="Nagy L.G."/>
            <person name="Floudas D."/>
            <person name="Copeland A."/>
            <person name="Barry K.W."/>
            <person name="Cichocki N."/>
            <person name="Veneault-Fourrey C."/>
            <person name="LaButti K."/>
            <person name="Lindquist E.A."/>
            <person name="Lipzen A."/>
            <person name="Lundell T."/>
            <person name="Morin E."/>
            <person name="Murat C."/>
            <person name="Sun H."/>
            <person name="Tunlid A."/>
            <person name="Henrissat B."/>
            <person name="Grigoriev I.V."/>
            <person name="Hibbett D.S."/>
            <person name="Martin F."/>
            <person name="Nordberg H.P."/>
            <person name="Cantor M.N."/>
            <person name="Hua S.X."/>
        </authorList>
    </citation>
    <scope>NUCLEOTIDE SEQUENCE [LARGE SCALE GENOMIC DNA]</scope>
    <source>
        <strain evidence="1 2">441</strain>
    </source>
</reference>
<name>A0A0D0AEM7_9AGAM</name>
<gene>
    <name evidence="1" type="ORF">PISMIDRAFT_670586</name>
</gene>
<keyword evidence="2" id="KW-1185">Reference proteome</keyword>
<proteinExistence type="predicted"/>
<evidence type="ECO:0000313" key="2">
    <source>
        <dbReference type="Proteomes" id="UP000054018"/>
    </source>
</evidence>
<dbReference type="Proteomes" id="UP000054018">
    <property type="component" value="Unassembled WGS sequence"/>
</dbReference>